<reference evidence="2 3" key="1">
    <citation type="submission" date="2018-10" db="EMBL/GenBank/DDBJ databases">
        <title>Genomic Encyclopedia of Archaeal and Bacterial Type Strains, Phase II (KMG-II): from individual species to whole genera.</title>
        <authorList>
            <person name="Goeker M."/>
        </authorList>
    </citation>
    <scope>NUCLEOTIDE SEQUENCE [LARGE SCALE GENOMIC DNA]</scope>
    <source>
        <strain evidence="2 3">DSM 19727</strain>
    </source>
</reference>
<evidence type="ECO:0000313" key="3">
    <source>
        <dbReference type="Proteomes" id="UP000280368"/>
    </source>
</evidence>
<dbReference type="Gene3D" id="2.160.20.120">
    <property type="match status" value="1"/>
</dbReference>
<dbReference type="RefSeq" id="WP_121925956.1">
    <property type="nucleotide sequence ID" value="NZ_CBCSGA010000026.1"/>
</dbReference>
<feature type="domain" description="Putative auto-transporter adhesin head GIN" evidence="1">
    <location>
        <begin position="49"/>
        <end position="230"/>
    </location>
</feature>
<name>A0A3L9ZWX8_9FLAO</name>
<dbReference type="OrthoDB" id="1422484at2"/>
<evidence type="ECO:0000313" key="2">
    <source>
        <dbReference type="EMBL" id="RMA75008.1"/>
    </source>
</evidence>
<dbReference type="EMBL" id="REFH01000010">
    <property type="protein sequence ID" value="RMA75008.1"/>
    <property type="molecule type" value="Genomic_DNA"/>
</dbReference>
<accession>A0A3L9ZWX8</accession>
<proteinExistence type="predicted"/>
<dbReference type="Pfam" id="PF10988">
    <property type="entry name" value="DUF2807"/>
    <property type="match status" value="1"/>
</dbReference>
<dbReference type="AlphaFoldDB" id="A0A3L9ZWX8"/>
<sequence length="246" mass="26047">MLKIITLITKFILVTLAAVLFASCNQSLSLNAIKGSGNVTIEKRTIDGDFKSIEVNNSLEVIIEQGDKIEIIVEADDNFQKHIKTEIENGTLVISSDKNSFMDMTSKKITVKMPIVEELESTTNSTITSKNVLKGESIRLSSSSAGSINISIESENISCDTSSGSSITINGKALKLKTNASSGSEIIAKALLANEVDADVSSGASITVYPIVNLVAEASSGGSITYEVQPKTIQKHVSSGGSVSRK</sequence>
<organism evidence="2 3">
    <name type="scientific">Flavobacterium weaverense</name>
    <dbReference type="NCBI Taxonomy" id="271156"/>
    <lineage>
        <taxon>Bacteria</taxon>
        <taxon>Pseudomonadati</taxon>
        <taxon>Bacteroidota</taxon>
        <taxon>Flavobacteriia</taxon>
        <taxon>Flavobacteriales</taxon>
        <taxon>Flavobacteriaceae</taxon>
        <taxon>Flavobacterium</taxon>
    </lineage>
</organism>
<dbReference type="PROSITE" id="PS51257">
    <property type="entry name" value="PROKAR_LIPOPROTEIN"/>
    <property type="match status" value="1"/>
</dbReference>
<dbReference type="Proteomes" id="UP000280368">
    <property type="component" value="Unassembled WGS sequence"/>
</dbReference>
<protein>
    <submittedName>
        <fullName evidence="2">Putative autotransporter adhesin-like protein</fullName>
    </submittedName>
</protein>
<gene>
    <name evidence="2" type="ORF">BC961_2353</name>
</gene>
<keyword evidence="3" id="KW-1185">Reference proteome</keyword>
<comment type="caution">
    <text evidence="2">The sequence shown here is derived from an EMBL/GenBank/DDBJ whole genome shotgun (WGS) entry which is preliminary data.</text>
</comment>
<dbReference type="InterPro" id="IPR021255">
    <property type="entry name" value="DUF2807"/>
</dbReference>
<evidence type="ECO:0000259" key="1">
    <source>
        <dbReference type="Pfam" id="PF10988"/>
    </source>
</evidence>